<accession>A0A6L5WKD8</accession>
<comment type="caution">
    <text evidence="5">The sequence shown here is derived from an EMBL/GenBank/DDBJ whole genome shotgun (WGS) entry which is preliminary data.</text>
</comment>
<feature type="domain" description="HTH cro/C1-type" evidence="4">
    <location>
        <begin position="7"/>
        <end position="62"/>
    </location>
</feature>
<dbReference type="PROSITE" id="PS50943">
    <property type="entry name" value="HTH_CROC1"/>
    <property type="match status" value="1"/>
</dbReference>
<dbReference type="PANTHER" id="PTHR40661">
    <property type="match status" value="1"/>
</dbReference>
<dbReference type="SMART" id="SM00530">
    <property type="entry name" value="HTH_XRE"/>
    <property type="match status" value="1"/>
</dbReference>
<dbReference type="SUPFAM" id="SSF47413">
    <property type="entry name" value="lambda repressor-like DNA-binding domains"/>
    <property type="match status" value="1"/>
</dbReference>
<dbReference type="InterPro" id="IPR001387">
    <property type="entry name" value="Cro/C1-type_HTH"/>
</dbReference>
<evidence type="ECO:0000313" key="6">
    <source>
        <dbReference type="Proteomes" id="UP000476338"/>
    </source>
</evidence>
<keyword evidence="3" id="KW-0804">Transcription</keyword>
<organism evidence="5 6">
    <name type="scientific">Campylobacter portucalensis</name>
    <dbReference type="NCBI Taxonomy" id="2608384"/>
    <lineage>
        <taxon>Bacteria</taxon>
        <taxon>Pseudomonadati</taxon>
        <taxon>Campylobacterota</taxon>
        <taxon>Epsilonproteobacteria</taxon>
        <taxon>Campylobacterales</taxon>
        <taxon>Campylobacteraceae</taxon>
        <taxon>Campylobacter</taxon>
    </lineage>
</organism>
<keyword evidence="2" id="KW-0238">DNA-binding</keyword>
<dbReference type="InterPro" id="IPR039418">
    <property type="entry name" value="LexA-like"/>
</dbReference>
<dbReference type="RefSeq" id="WP_154570589.1">
    <property type="nucleotide sequence ID" value="NZ_VWSJ01000009.1"/>
</dbReference>
<proteinExistence type="predicted"/>
<protein>
    <submittedName>
        <fullName evidence="5">Helix-turn-helix domain-containing protein</fullName>
    </submittedName>
</protein>
<keyword evidence="6" id="KW-1185">Reference proteome</keyword>
<dbReference type="Gene3D" id="2.10.109.10">
    <property type="entry name" value="Umud Fragment, subunit A"/>
    <property type="match status" value="1"/>
</dbReference>
<dbReference type="Pfam" id="PF01381">
    <property type="entry name" value="HTH_3"/>
    <property type="match status" value="1"/>
</dbReference>
<evidence type="ECO:0000256" key="3">
    <source>
        <dbReference type="ARBA" id="ARBA00023163"/>
    </source>
</evidence>
<dbReference type="EMBL" id="VWSJ01000009">
    <property type="protein sequence ID" value="MSN96323.1"/>
    <property type="molecule type" value="Genomic_DNA"/>
</dbReference>
<reference evidence="5 6" key="2">
    <citation type="submission" date="2020-03" db="EMBL/GenBank/DDBJ databases">
        <title>Campylobacter portucalensis sp. nov., a new species of Campylobacter isolated from the reproductive tract of bulls.</title>
        <authorList>
            <person name="Silva M.F."/>
            <person name="Pereira G."/>
            <person name="Carneiro C."/>
            <person name="Hemphill A."/>
            <person name="Mateus L."/>
            <person name="Lopes-Da-Costa L."/>
            <person name="Silva E."/>
        </authorList>
    </citation>
    <scope>NUCLEOTIDE SEQUENCE [LARGE SCALE GENOMIC DNA]</scope>
    <source>
        <strain evidence="5 6">FMV-PI01</strain>
    </source>
</reference>
<dbReference type="InterPro" id="IPR010982">
    <property type="entry name" value="Lambda_DNA-bd_dom_sf"/>
</dbReference>
<evidence type="ECO:0000259" key="4">
    <source>
        <dbReference type="PROSITE" id="PS50943"/>
    </source>
</evidence>
<dbReference type="CDD" id="cd06529">
    <property type="entry name" value="S24_LexA-like"/>
    <property type="match status" value="1"/>
</dbReference>
<keyword evidence="1" id="KW-0805">Transcription regulation</keyword>
<dbReference type="InterPro" id="IPR015927">
    <property type="entry name" value="Peptidase_S24_S26A/B/C"/>
</dbReference>
<name>A0A6L5WKD8_9BACT</name>
<gene>
    <name evidence="5" type="ORF">F1B92_03800</name>
</gene>
<dbReference type="Proteomes" id="UP000476338">
    <property type="component" value="Unassembled WGS sequence"/>
</dbReference>
<dbReference type="CDD" id="cd00093">
    <property type="entry name" value="HTH_XRE"/>
    <property type="match status" value="1"/>
</dbReference>
<evidence type="ECO:0000256" key="2">
    <source>
        <dbReference type="ARBA" id="ARBA00023125"/>
    </source>
</evidence>
<reference evidence="5 6" key="1">
    <citation type="submission" date="2019-09" db="EMBL/GenBank/DDBJ databases">
        <authorList>
            <person name="Silva M."/>
            <person name="Pereira G."/>
            <person name="Lopes-Da-Costa L."/>
            <person name="Silva E."/>
        </authorList>
    </citation>
    <scope>NUCLEOTIDE SEQUENCE [LARGE SCALE GENOMIC DNA]</scope>
    <source>
        <strain evidence="5 6">FMV-PI01</strain>
    </source>
</reference>
<sequence length="247" mass="27508">MDLAQRLKQLRDEKGWTQSDLAKFSGVSIDSIKGYEIGKTKNITTGNLKKIANAFNISTQDFFSSKLSHSEAKDLSHSVAYSVAKSKNLSHTPSNLKMSQNNDFDIVKIPYFEDTYASAGDEAINYDEMPVIMELDANFLRLFLRITTPFKNMHIINAKGDSMEPTIKDGELLYINPIANEGGINSGSIYVINFDGDVLVKRVDKNPITKALTLISDNPKYSPISIEKDNLKLCRIIGRVVAHTAKL</sequence>
<dbReference type="SUPFAM" id="SSF51306">
    <property type="entry name" value="LexA/Signal peptidase"/>
    <property type="match status" value="1"/>
</dbReference>
<dbReference type="InterPro" id="IPR036286">
    <property type="entry name" value="LexA/Signal_pep-like_sf"/>
</dbReference>
<dbReference type="Gene3D" id="1.10.260.40">
    <property type="entry name" value="lambda repressor-like DNA-binding domains"/>
    <property type="match status" value="1"/>
</dbReference>
<dbReference type="AlphaFoldDB" id="A0A6L5WKD8"/>
<evidence type="ECO:0000256" key="1">
    <source>
        <dbReference type="ARBA" id="ARBA00023015"/>
    </source>
</evidence>
<dbReference type="Pfam" id="PF00717">
    <property type="entry name" value="Peptidase_S24"/>
    <property type="match status" value="1"/>
</dbReference>
<evidence type="ECO:0000313" key="5">
    <source>
        <dbReference type="EMBL" id="MSN96323.1"/>
    </source>
</evidence>
<dbReference type="PANTHER" id="PTHR40661:SF3">
    <property type="entry name" value="FELS-1 PROPHAGE TRANSCRIPTIONAL REGULATOR"/>
    <property type="match status" value="1"/>
</dbReference>
<dbReference type="GO" id="GO:0003677">
    <property type="term" value="F:DNA binding"/>
    <property type="evidence" value="ECO:0007669"/>
    <property type="project" value="UniProtKB-KW"/>
</dbReference>